<evidence type="ECO:0000256" key="4">
    <source>
        <dbReference type="ARBA" id="ARBA00023163"/>
    </source>
</evidence>
<reference evidence="9" key="1">
    <citation type="journal article" date="2020" name="Stud. Mycol.">
        <title>101 Dothideomycetes genomes: a test case for predicting lifestyles and emergence of pathogens.</title>
        <authorList>
            <person name="Haridas S."/>
            <person name="Albert R."/>
            <person name="Binder M."/>
            <person name="Bloem J."/>
            <person name="Labutti K."/>
            <person name="Salamov A."/>
            <person name="Andreopoulos B."/>
            <person name="Baker S."/>
            <person name="Barry K."/>
            <person name="Bills G."/>
            <person name="Bluhm B."/>
            <person name="Cannon C."/>
            <person name="Castanera R."/>
            <person name="Culley D."/>
            <person name="Daum C."/>
            <person name="Ezra D."/>
            <person name="Gonzalez J."/>
            <person name="Henrissat B."/>
            <person name="Kuo A."/>
            <person name="Liang C."/>
            <person name="Lipzen A."/>
            <person name="Lutzoni F."/>
            <person name="Magnuson J."/>
            <person name="Mondo S."/>
            <person name="Nolan M."/>
            <person name="Ohm R."/>
            <person name="Pangilinan J."/>
            <person name="Park H.-J."/>
            <person name="Ramirez L."/>
            <person name="Alfaro M."/>
            <person name="Sun H."/>
            <person name="Tritt A."/>
            <person name="Yoshinaga Y."/>
            <person name="Zwiers L.-H."/>
            <person name="Turgeon B."/>
            <person name="Goodwin S."/>
            <person name="Spatafora J."/>
            <person name="Crous P."/>
            <person name="Grigoriev I."/>
        </authorList>
    </citation>
    <scope>NUCLEOTIDE SEQUENCE</scope>
    <source>
        <strain evidence="9">CBS 113979</strain>
    </source>
</reference>
<keyword evidence="5 6" id="KW-0539">Nucleus</keyword>
<dbReference type="SMART" id="SM00339">
    <property type="entry name" value="FH"/>
    <property type="match status" value="1"/>
</dbReference>
<feature type="compositionally biased region" description="Low complexity" evidence="7">
    <location>
        <begin position="488"/>
        <end position="498"/>
    </location>
</feature>
<evidence type="ECO:0000256" key="3">
    <source>
        <dbReference type="ARBA" id="ARBA00023125"/>
    </source>
</evidence>
<evidence type="ECO:0000256" key="1">
    <source>
        <dbReference type="ARBA" id="ARBA00004123"/>
    </source>
</evidence>
<dbReference type="InterPro" id="IPR030456">
    <property type="entry name" value="TF_fork_head_CS_2"/>
</dbReference>
<dbReference type="InterPro" id="IPR036388">
    <property type="entry name" value="WH-like_DNA-bd_sf"/>
</dbReference>
<keyword evidence="2" id="KW-0805">Transcription regulation</keyword>
<sequence>MATSQQHYDDEIALSLNSYSSIAPGYNFPNPQSQSQETAYQVSPNQFAMGQPNTITYDSRVFQQPMQYPEPLFEFDMESNPTRPRTYSEFNEHSLHPMGTSFPPEAYQIHPQPFTDVDSPRLKQDNQFHGQLYPDYSHHPGMPHDTIQVLPEARYTYSDYDQASRHSSPAKFMGSGSGNYDQIGACGAQDPMDCQSPGTPGDKEEPYAKLIFRCLLGAEEHTMVLRDIYDWFRQNTDKGRDKDAKGWQNSIRHNLSMNKAFEKVEQAQNDEQRRGFLWRLTDKAIREGVKSTTRYRSKQPNKRPPRSHHPDPTRQASGARGGQAAKKSARLRRSARLQEGGLLAENVGGYTDAAGASGSIYGHHLHQQPNIGIIQSTEPNGLPDQPHQPYYHHQNHNGLADSPTSSPYWPHQASLHHQQHSLDGTAPSNYMSMLSYPHSQIPNPYHHPLPQTPHPHSNFIRETYTPLSISSLPAACPSNGSPSDLELSGSGPSSASASEMYTPPETVHLLDPRERPFAVAAQDSSEGGSVEPITPQSFMEPGPGQGSGEEGEEGGFYEDDMLG</sequence>
<feature type="domain" description="Fork-head" evidence="8">
    <location>
        <begin position="202"/>
        <end position="299"/>
    </location>
</feature>
<protein>
    <recommendedName>
        <fullName evidence="8">Fork-head domain-containing protein</fullName>
    </recommendedName>
</protein>
<evidence type="ECO:0000256" key="6">
    <source>
        <dbReference type="PROSITE-ProRule" id="PRU00089"/>
    </source>
</evidence>
<dbReference type="AlphaFoldDB" id="A0A6G1GLY1"/>
<dbReference type="Pfam" id="PF00250">
    <property type="entry name" value="Forkhead"/>
    <property type="match status" value="1"/>
</dbReference>
<dbReference type="GO" id="GO:0000978">
    <property type="term" value="F:RNA polymerase II cis-regulatory region sequence-specific DNA binding"/>
    <property type="evidence" value="ECO:0007669"/>
    <property type="project" value="TreeGrafter"/>
</dbReference>
<feature type="region of interest" description="Disordered" evidence="7">
    <location>
        <begin position="288"/>
        <end position="332"/>
    </location>
</feature>
<dbReference type="PANTHER" id="PTHR45881:SF5">
    <property type="entry name" value="FORK-HEAD DOMAIN-CONTAINING PROTEIN"/>
    <property type="match status" value="1"/>
</dbReference>
<evidence type="ECO:0000256" key="5">
    <source>
        <dbReference type="ARBA" id="ARBA00023242"/>
    </source>
</evidence>
<dbReference type="Proteomes" id="UP000800041">
    <property type="component" value="Unassembled WGS sequence"/>
</dbReference>
<dbReference type="PANTHER" id="PTHR45881">
    <property type="entry name" value="CHECKPOINT SUPPRESSOR 1-LIKE, ISOFORM A-RELATED"/>
    <property type="match status" value="1"/>
</dbReference>
<comment type="subcellular location">
    <subcellularLocation>
        <location evidence="1 6">Nucleus</location>
    </subcellularLocation>
</comment>
<accession>A0A6G1GLY1</accession>
<dbReference type="GO" id="GO:0005634">
    <property type="term" value="C:nucleus"/>
    <property type="evidence" value="ECO:0007669"/>
    <property type="project" value="UniProtKB-SubCell"/>
</dbReference>
<keyword evidence="4" id="KW-0804">Transcription</keyword>
<dbReference type="Gene3D" id="1.10.10.10">
    <property type="entry name" value="Winged helix-like DNA-binding domain superfamily/Winged helix DNA-binding domain"/>
    <property type="match status" value="1"/>
</dbReference>
<evidence type="ECO:0000256" key="2">
    <source>
        <dbReference type="ARBA" id="ARBA00023015"/>
    </source>
</evidence>
<feature type="region of interest" description="Disordered" evidence="7">
    <location>
        <begin position="391"/>
        <end position="411"/>
    </location>
</feature>
<gene>
    <name evidence="9" type="ORF">K402DRAFT_425018</name>
</gene>
<evidence type="ECO:0000259" key="8">
    <source>
        <dbReference type="PROSITE" id="PS50039"/>
    </source>
</evidence>
<name>A0A6G1GLY1_9PEZI</name>
<evidence type="ECO:0000313" key="10">
    <source>
        <dbReference type="Proteomes" id="UP000800041"/>
    </source>
</evidence>
<dbReference type="PROSITE" id="PS00658">
    <property type="entry name" value="FORK_HEAD_2"/>
    <property type="match status" value="1"/>
</dbReference>
<proteinExistence type="predicted"/>
<dbReference type="GO" id="GO:0000981">
    <property type="term" value="F:DNA-binding transcription factor activity, RNA polymerase II-specific"/>
    <property type="evidence" value="ECO:0007669"/>
    <property type="project" value="TreeGrafter"/>
</dbReference>
<dbReference type="InterPro" id="IPR001766">
    <property type="entry name" value="Fork_head_dom"/>
</dbReference>
<feature type="DNA-binding region" description="Fork-head" evidence="6">
    <location>
        <begin position="202"/>
        <end position="299"/>
    </location>
</feature>
<evidence type="ECO:0000313" key="9">
    <source>
        <dbReference type="EMBL" id="KAF1981945.1"/>
    </source>
</evidence>
<dbReference type="PROSITE" id="PS50039">
    <property type="entry name" value="FORK_HEAD_3"/>
    <property type="match status" value="1"/>
</dbReference>
<dbReference type="SUPFAM" id="SSF46785">
    <property type="entry name" value="Winged helix' DNA-binding domain"/>
    <property type="match status" value="1"/>
</dbReference>
<feature type="compositionally biased region" description="Low complexity" evidence="7">
    <location>
        <begin position="314"/>
        <end position="326"/>
    </location>
</feature>
<feature type="region of interest" description="Disordered" evidence="7">
    <location>
        <begin position="515"/>
        <end position="563"/>
    </location>
</feature>
<feature type="region of interest" description="Disordered" evidence="7">
    <location>
        <begin position="475"/>
        <end position="501"/>
    </location>
</feature>
<dbReference type="EMBL" id="ML977191">
    <property type="protein sequence ID" value="KAF1981945.1"/>
    <property type="molecule type" value="Genomic_DNA"/>
</dbReference>
<keyword evidence="3 6" id="KW-0238">DNA-binding</keyword>
<keyword evidence="10" id="KW-1185">Reference proteome</keyword>
<feature type="compositionally biased region" description="Acidic residues" evidence="7">
    <location>
        <begin position="549"/>
        <end position="563"/>
    </location>
</feature>
<dbReference type="OrthoDB" id="5954824at2759"/>
<organism evidence="9 10">
    <name type="scientific">Aulographum hederae CBS 113979</name>
    <dbReference type="NCBI Taxonomy" id="1176131"/>
    <lineage>
        <taxon>Eukaryota</taxon>
        <taxon>Fungi</taxon>
        <taxon>Dikarya</taxon>
        <taxon>Ascomycota</taxon>
        <taxon>Pezizomycotina</taxon>
        <taxon>Dothideomycetes</taxon>
        <taxon>Pleosporomycetidae</taxon>
        <taxon>Aulographales</taxon>
        <taxon>Aulographaceae</taxon>
    </lineage>
</organism>
<evidence type="ECO:0000256" key="7">
    <source>
        <dbReference type="SAM" id="MobiDB-lite"/>
    </source>
</evidence>
<dbReference type="InterPro" id="IPR036390">
    <property type="entry name" value="WH_DNA-bd_sf"/>
</dbReference>
<feature type="compositionally biased region" description="Basic residues" evidence="7">
    <location>
        <begin position="293"/>
        <end position="307"/>
    </location>
</feature>